<accession>A0A4Z1NG07</accession>
<evidence type="ECO:0000313" key="2">
    <source>
        <dbReference type="Proteomes" id="UP000298493"/>
    </source>
</evidence>
<reference evidence="1 2" key="1">
    <citation type="submission" date="2019-04" db="EMBL/GenBank/DDBJ databases">
        <title>High contiguity whole genome sequence and gene annotation resource for two Venturia nashicola isolates.</title>
        <authorList>
            <person name="Prokchorchik M."/>
            <person name="Won K."/>
            <person name="Lee Y."/>
            <person name="Choi E.D."/>
            <person name="Segonzac C."/>
            <person name="Sohn K.H."/>
        </authorList>
    </citation>
    <scope>NUCLEOTIDE SEQUENCE [LARGE SCALE GENOMIC DNA]</scope>
    <source>
        <strain evidence="1 2">PRI2</strain>
    </source>
</reference>
<dbReference type="EMBL" id="SNSC02000023">
    <property type="protein sequence ID" value="TID14367.1"/>
    <property type="molecule type" value="Genomic_DNA"/>
</dbReference>
<gene>
    <name evidence="1" type="ORF">E6O75_ATG09446</name>
</gene>
<evidence type="ECO:0000313" key="1">
    <source>
        <dbReference type="EMBL" id="TID14367.1"/>
    </source>
</evidence>
<dbReference type="Proteomes" id="UP000298493">
    <property type="component" value="Unassembled WGS sequence"/>
</dbReference>
<organism evidence="1 2">
    <name type="scientific">Venturia nashicola</name>
    <dbReference type="NCBI Taxonomy" id="86259"/>
    <lineage>
        <taxon>Eukaryota</taxon>
        <taxon>Fungi</taxon>
        <taxon>Dikarya</taxon>
        <taxon>Ascomycota</taxon>
        <taxon>Pezizomycotina</taxon>
        <taxon>Dothideomycetes</taxon>
        <taxon>Pleosporomycetidae</taxon>
        <taxon>Venturiales</taxon>
        <taxon>Venturiaceae</taxon>
        <taxon>Venturia</taxon>
    </lineage>
</organism>
<sequence>MSAILEIAQEVLRAKSLQDNIDTITSAISHFSSSIKRLKQLLANRNNDSKIKAEDWATLVKLEHCITEELEVQTTHLLDGFEESCVRSHNGDEFDERSRLQRIDDQKKARNQLKEQVTRLTDLRRAKADICDEAEKMLDAGIVEGIEKEEGRVNTYTNGVDTREETMF</sequence>
<dbReference type="AlphaFoldDB" id="A0A4Z1NG07"/>
<name>A0A4Z1NG07_9PEZI</name>
<comment type="caution">
    <text evidence="1">The sequence shown here is derived from an EMBL/GenBank/DDBJ whole genome shotgun (WGS) entry which is preliminary data.</text>
</comment>
<protein>
    <submittedName>
        <fullName evidence="1">Uncharacterized protein</fullName>
    </submittedName>
</protein>
<keyword evidence="2" id="KW-1185">Reference proteome</keyword>
<proteinExistence type="predicted"/>